<feature type="compositionally biased region" description="Polar residues" evidence="4">
    <location>
        <begin position="240"/>
        <end position="252"/>
    </location>
</feature>
<dbReference type="InterPro" id="IPR039462">
    <property type="entry name" value="Nup159/Nup146_N"/>
</dbReference>
<dbReference type="GO" id="GO:0006405">
    <property type="term" value="P:RNA export from nucleus"/>
    <property type="evidence" value="ECO:0007669"/>
    <property type="project" value="TreeGrafter"/>
</dbReference>
<proteinExistence type="predicted"/>
<feature type="compositionally biased region" description="Low complexity" evidence="4">
    <location>
        <begin position="227"/>
        <end position="237"/>
    </location>
</feature>
<dbReference type="EMBL" id="BFAA01007006">
    <property type="protein sequence ID" value="GCB66502.1"/>
    <property type="molecule type" value="Genomic_DNA"/>
</dbReference>
<dbReference type="Proteomes" id="UP000288216">
    <property type="component" value="Unassembled WGS sequence"/>
</dbReference>
<dbReference type="InterPro" id="IPR026054">
    <property type="entry name" value="Nucleoporin"/>
</dbReference>
<accession>A0A401P002</accession>
<dbReference type="OrthoDB" id="248320at2759"/>
<evidence type="ECO:0000256" key="1">
    <source>
        <dbReference type="ARBA" id="ARBA00004123"/>
    </source>
</evidence>
<dbReference type="PANTHER" id="PTHR23193">
    <property type="entry name" value="NUCLEAR PORE COMPLEX PROTEIN NUP"/>
    <property type="match status" value="1"/>
</dbReference>
<feature type="region of interest" description="Disordered" evidence="4">
    <location>
        <begin position="101"/>
        <end position="121"/>
    </location>
</feature>
<feature type="compositionally biased region" description="Gly residues" evidence="4">
    <location>
        <begin position="1126"/>
        <end position="1135"/>
    </location>
</feature>
<reference evidence="7 8" key="1">
    <citation type="journal article" date="2018" name="Nat. Ecol. Evol.">
        <title>Shark genomes provide insights into elasmobranch evolution and the origin of vertebrates.</title>
        <authorList>
            <person name="Hara Y"/>
            <person name="Yamaguchi K"/>
            <person name="Onimaru K"/>
            <person name="Kadota M"/>
            <person name="Koyanagi M"/>
            <person name="Keeley SD"/>
            <person name="Tatsumi K"/>
            <person name="Tanaka K"/>
            <person name="Motone F"/>
            <person name="Kageyama Y"/>
            <person name="Nozu R"/>
            <person name="Adachi N"/>
            <person name="Nishimura O"/>
            <person name="Nakagawa R"/>
            <person name="Tanegashima C"/>
            <person name="Kiyatake I"/>
            <person name="Matsumoto R"/>
            <person name="Murakumo K"/>
            <person name="Nishida K"/>
            <person name="Terakita A"/>
            <person name="Kuratani S"/>
            <person name="Sato K"/>
            <person name="Hyodo S Kuraku.S."/>
        </authorList>
    </citation>
    <scope>NUCLEOTIDE SEQUENCE [LARGE SCALE GENOMIC DNA]</scope>
</reference>
<dbReference type="STRING" id="75743.A0A401P002"/>
<protein>
    <submittedName>
        <fullName evidence="7">Uncharacterized protein</fullName>
    </submittedName>
</protein>
<dbReference type="SUPFAM" id="SSF117289">
    <property type="entry name" value="Nucleoporin domain"/>
    <property type="match status" value="1"/>
</dbReference>
<feature type="non-terminal residue" evidence="7">
    <location>
        <position position="1"/>
    </location>
</feature>
<dbReference type="GO" id="GO:0006606">
    <property type="term" value="P:protein import into nucleus"/>
    <property type="evidence" value="ECO:0007669"/>
    <property type="project" value="TreeGrafter"/>
</dbReference>
<name>A0A401P002_SCYTO</name>
<evidence type="ECO:0000259" key="6">
    <source>
        <dbReference type="Pfam" id="PF18617"/>
    </source>
</evidence>
<dbReference type="OMA" id="PEMNDNI"/>
<feature type="region of interest" description="Disordered" evidence="4">
    <location>
        <begin position="729"/>
        <end position="751"/>
    </location>
</feature>
<dbReference type="Gene3D" id="2.130.10.10">
    <property type="entry name" value="YVTN repeat-like/Quinoprotein amine dehydrogenase"/>
    <property type="match status" value="1"/>
</dbReference>
<dbReference type="PANTHER" id="PTHR23193:SF21">
    <property type="entry name" value="NUCLEAR PORE COMPLEX PROTEIN NUP214"/>
    <property type="match status" value="1"/>
</dbReference>
<feature type="domain" description="Nuclear pore complex protein Nup214 phenylalanine-glycine (FG)" evidence="6">
    <location>
        <begin position="974"/>
        <end position="1036"/>
    </location>
</feature>
<evidence type="ECO:0000256" key="3">
    <source>
        <dbReference type="ARBA" id="ARBA00023242"/>
    </source>
</evidence>
<dbReference type="GO" id="GO:0008139">
    <property type="term" value="F:nuclear localization sequence binding"/>
    <property type="evidence" value="ECO:0007669"/>
    <property type="project" value="TreeGrafter"/>
</dbReference>
<evidence type="ECO:0000259" key="5">
    <source>
        <dbReference type="Pfam" id="PF16755"/>
    </source>
</evidence>
<sequence length="1151" mass="119610">DIILASSAASIEVSIVAHQPDKVGWELWLLEDAARAEFPVTENSDDTMPIGVGIDITNQQPVILAGSEKTYPPCPILMLLSTDGLLCPFYMLNSIPGMKSATHAPRCPHLQGEREPKPVQASLPAPSMLVPSRASTASPESTAVIVHPPPSFRSSVLPVILPSLSHHPRVPGDSRSFKDFPAPDLRAENLESSSSSDSPFGGGFGSGLPVPKFRAAKFVRFLDLGTTSSSGSESPGEAEQQASGQVRSAHPATTRSLVGASATFPVSSICPTQNSASLELSVSDLEKQLQQYPTLDPVMVGIMEEIALFQKELDDLKNRTARSNFEVGSAKEMSHLRYDAQSLHTFLLEVKELTETLHVEIGILKTVMLEGFAAVEDASTHNNRSMDQNYLQLLRRKPLDPKSEAQLKEIRQLHQYVKFAVQDVNDVLDIEWEQYQEKNKKHKHLVLPEREVLFNALASHHEIITQQDKKINELINSLQNLRIYNQTSKWCVPSDTCLQSDQCWDTELEMLRNVLVKSTLDGAPKAVTPTTPGKLSPVKLSQLRNFLSKRQTPPVRSTAPELDETSHISASLRLDHEGLQTEEQEAAPAFKHAPVSRLPSFPPALITAQSTPYGKPQPAGVPTPTTVPKSTGKVVKAAVPAAEKPATSLPAAQAAAQAALRRQMTSQAPVPSVAEPEQKEAVPPTGVQFLKDTGSSQTLLTVIGPSVPTSETEIGSQIKPVSLNGLTTMGSPASSLTESSSSVSSFVTPSPTGVVPKSDHLTVGVPGEQLHKISSFPGASTGFRFTPPSTSSLHALSAKAQGYPGSAKDAIRSSFGLSNKAAPVGLGADVPLSYRSSKSSSASVSESAITGETICPPGTSCTEMQPAGKPSATGALPEPANAGFGQNVAFGSGVTSPGFSFVQPSSFGGSMTGSVFGQPATASNMFGQPGSAGTVFGAQTSGGGFFSGLGRKLSVDASSRNPFGQMSFGSTEAAGAQSLFGNSGAKTFGFGSATFGSDLKSAGSFSAGSSVASQGFGSFTTPTKPPGGFGAAPVFGSPPGFGGAPTFGGSPAFGGAPGFGGSMSPSAGKVFGEGTAAASAGGFGFGNTANAQTFAGVAHQQNAGTFGTPPTPGFGGQGSSFTGFGSSGTGFGSGFGAPHQSSQSHASGWRG</sequence>
<feature type="compositionally biased region" description="Polar residues" evidence="4">
    <location>
        <begin position="1139"/>
        <end position="1151"/>
    </location>
</feature>
<evidence type="ECO:0000313" key="7">
    <source>
        <dbReference type="EMBL" id="GCB66502.1"/>
    </source>
</evidence>
<evidence type="ECO:0000256" key="4">
    <source>
        <dbReference type="SAM" id="MobiDB-lite"/>
    </source>
</evidence>
<evidence type="ECO:0000256" key="2">
    <source>
        <dbReference type="ARBA" id="ARBA00022448"/>
    </source>
</evidence>
<keyword evidence="8" id="KW-1185">Reference proteome</keyword>
<dbReference type="InterPro" id="IPR041553">
    <property type="entry name" value="Nup214_FG"/>
</dbReference>
<comment type="subcellular location">
    <subcellularLocation>
        <location evidence="1">Nucleus</location>
    </subcellularLocation>
</comment>
<feature type="region of interest" description="Disordered" evidence="4">
    <location>
        <begin position="1126"/>
        <end position="1151"/>
    </location>
</feature>
<gene>
    <name evidence="7" type="ORF">scyTo_0013582</name>
</gene>
<keyword evidence="2" id="KW-0813">Transport</keyword>
<dbReference type="GO" id="GO:0005643">
    <property type="term" value="C:nuclear pore"/>
    <property type="evidence" value="ECO:0007669"/>
    <property type="project" value="TreeGrafter"/>
</dbReference>
<feature type="region of interest" description="Disordered" evidence="4">
    <location>
        <begin position="658"/>
        <end position="682"/>
    </location>
</feature>
<organism evidence="7 8">
    <name type="scientific">Scyliorhinus torazame</name>
    <name type="common">Cloudy catshark</name>
    <name type="synonym">Catulus torazame</name>
    <dbReference type="NCBI Taxonomy" id="75743"/>
    <lineage>
        <taxon>Eukaryota</taxon>
        <taxon>Metazoa</taxon>
        <taxon>Chordata</taxon>
        <taxon>Craniata</taxon>
        <taxon>Vertebrata</taxon>
        <taxon>Chondrichthyes</taxon>
        <taxon>Elasmobranchii</taxon>
        <taxon>Galeomorphii</taxon>
        <taxon>Galeoidea</taxon>
        <taxon>Carcharhiniformes</taxon>
        <taxon>Scyliorhinidae</taxon>
        <taxon>Scyliorhinus</taxon>
    </lineage>
</organism>
<dbReference type="GO" id="GO:0017056">
    <property type="term" value="F:structural constituent of nuclear pore"/>
    <property type="evidence" value="ECO:0007669"/>
    <property type="project" value="TreeGrafter"/>
</dbReference>
<keyword evidence="3" id="KW-0539">Nucleus</keyword>
<feature type="domain" description="Nucleoporin Nup159/Nup146 N-terminal" evidence="5">
    <location>
        <begin position="1"/>
        <end position="86"/>
    </location>
</feature>
<feature type="compositionally biased region" description="Low complexity" evidence="4">
    <location>
        <begin position="731"/>
        <end position="751"/>
    </location>
</feature>
<dbReference type="Pfam" id="PF18617">
    <property type="entry name" value="Nup214_FG"/>
    <property type="match status" value="1"/>
</dbReference>
<feature type="region of interest" description="Disordered" evidence="4">
    <location>
        <begin position="227"/>
        <end position="252"/>
    </location>
</feature>
<dbReference type="AlphaFoldDB" id="A0A401P002"/>
<dbReference type="InterPro" id="IPR015943">
    <property type="entry name" value="WD40/YVTN_repeat-like_dom_sf"/>
</dbReference>
<feature type="region of interest" description="Disordered" evidence="4">
    <location>
        <begin position="856"/>
        <end position="880"/>
    </location>
</feature>
<evidence type="ECO:0000313" key="8">
    <source>
        <dbReference type="Proteomes" id="UP000288216"/>
    </source>
</evidence>
<comment type="caution">
    <text evidence="7">The sequence shown here is derived from an EMBL/GenBank/DDBJ whole genome shotgun (WGS) entry which is preliminary data.</text>
</comment>
<dbReference type="Pfam" id="PF16755">
    <property type="entry name" value="Beta-prop_NUP159_NUP214"/>
    <property type="match status" value="1"/>
</dbReference>